<organism evidence="15 16">
    <name type="scientific">Mycena chlorophos</name>
    <name type="common">Agaric fungus</name>
    <name type="synonym">Agaricus chlorophos</name>
    <dbReference type="NCBI Taxonomy" id="658473"/>
    <lineage>
        <taxon>Eukaryota</taxon>
        <taxon>Fungi</taxon>
        <taxon>Dikarya</taxon>
        <taxon>Basidiomycota</taxon>
        <taxon>Agaricomycotina</taxon>
        <taxon>Agaricomycetes</taxon>
        <taxon>Agaricomycetidae</taxon>
        <taxon>Agaricales</taxon>
        <taxon>Marasmiineae</taxon>
        <taxon>Mycenaceae</taxon>
        <taxon>Mycena</taxon>
    </lineage>
</organism>
<feature type="domain" description="SMP-LTD" evidence="14">
    <location>
        <begin position="156"/>
        <end position="359"/>
    </location>
</feature>
<dbReference type="PROSITE" id="PS51847">
    <property type="entry name" value="SMP"/>
    <property type="match status" value="1"/>
</dbReference>
<keyword evidence="2" id="KW-0813">Transport</keyword>
<dbReference type="PROSITE" id="PS50004">
    <property type="entry name" value="C2"/>
    <property type="match status" value="2"/>
</dbReference>
<keyword evidence="3" id="KW-0597">Phosphoprotein</keyword>
<keyword evidence="7 12" id="KW-1133">Transmembrane helix</keyword>
<evidence type="ECO:0000313" key="16">
    <source>
        <dbReference type="Proteomes" id="UP000815677"/>
    </source>
</evidence>
<keyword evidence="8" id="KW-0445">Lipid transport</keyword>
<dbReference type="Gene3D" id="2.60.40.150">
    <property type="entry name" value="C2 domain"/>
    <property type="match status" value="2"/>
</dbReference>
<dbReference type="PANTHER" id="PTHR47348">
    <property type="entry name" value="MEIOTICALLY UP-REGULATED GENE 190 PROTEIN"/>
    <property type="match status" value="1"/>
</dbReference>
<feature type="transmembrane region" description="Helical" evidence="12">
    <location>
        <begin position="106"/>
        <end position="131"/>
    </location>
</feature>
<evidence type="ECO:0000256" key="12">
    <source>
        <dbReference type="SAM" id="Phobius"/>
    </source>
</evidence>
<evidence type="ECO:0000256" key="8">
    <source>
        <dbReference type="ARBA" id="ARBA00023055"/>
    </source>
</evidence>
<gene>
    <name evidence="15" type="ORF">MCHLO_04240</name>
</gene>
<dbReference type="Proteomes" id="UP000815677">
    <property type="component" value="Unassembled WGS sequence"/>
</dbReference>
<keyword evidence="16" id="KW-1185">Reference proteome</keyword>
<feature type="transmembrane region" description="Helical" evidence="12">
    <location>
        <begin position="75"/>
        <end position="99"/>
    </location>
</feature>
<evidence type="ECO:0000259" key="14">
    <source>
        <dbReference type="PROSITE" id="PS51847"/>
    </source>
</evidence>
<evidence type="ECO:0000256" key="4">
    <source>
        <dbReference type="ARBA" id="ARBA00022692"/>
    </source>
</evidence>
<dbReference type="Pfam" id="PF00168">
    <property type="entry name" value="C2"/>
    <property type="match status" value="2"/>
</dbReference>
<dbReference type="SUPFAM" id="SSF49562">
    <property type="entry name" value="C2 domain (Calcium/lipid-binding domain, CaLB)"/>
    <property type="match status" value="2"/>
</dbReference>
<dbReference type="InterPro" id="IPR037765">
    <property type="entry name" value="C2B_Tricalbin"/>
</dbReference>
<name>A0ABQ0L6M0_MYCCL</name>
<dbReference type="CDD" id="cd21676">
    <property type="entry name" value="SMP_Mug190"/>
    <property type="match status" value="1"/>
</dbReference>
<feature type="domain" description="C2" evidence="13">
    <location>
        <begin position="357"/>
        <end position="488"/>
    </location>
</feature>
<dbReference type="SMART" id="SM00239">
    <property type="entry name" value="C2"/>
    <property type="match status" value="2"/>
</dbReference>
<comment type="subcellular location">
    <subcellularLocation>
        <location evidence="1">Endoplasmic reticulum membrane</location>
    </subcellularLocation>
</comment>
<feature type="compositionally biased region" description="Polar residues" evidence="11">
    <location>
        <begin position="30"/>
        <end position="45"/>
    </location>
</feature>
<evidence type="ECO:0000256" key="6">
    <source>
        <dbReference type="ARBA" id="ARBA00022824"/>
    </source>
</evidence>
<feature type="compositionally biased region" description="Basic and acidic residues" evidence="11">
    <location>
        <begin position="904"/>
        <end position="925"/>
    </location>
</feature>
<evidence type="ECO:0000256" key="2">
    <source>
        <dbReference type="ARBA" id="ARBA00022448"/>
    </source>
</evidence>
<dbReference type="PANTHER" id="PTHR47348:SF2">
    <property type="entry name" value="MEIOTICALLY UP-REGULATED 190 PROTEIN"/>
    <property type="match status" value="1"/>
</dbReference>
<keyword evidence="9" id="KW-0446">Lipid-binding</keyword>
<keyword evidence="5" id="KW-0677">Repeat</keyword>
<dbReference type="EMBL" id="DF842749">
    <property type="protein sequence ID" value="GAT46741.1"/>
    <property type="molecule type" value="Genomic_DNA"/>
</dbReference>
<protein>
    <submittedName>
        <fullName evidence="15">Meiotically up-regulated 190 protein</fullName>
    </submittedName>
</protein>
<keyword evidence="6" id="KW-0256">Endoplasmic reticulum</keyword>
<feature type="region of interest" description="Disordered" evidence="11">
    <location>
        <begin position="541"/>
        <end position="564"/>
    </location>
</feature>
<dbReference type="Pfam" id="PF25331">
    <property type="entry name" value="C2_Mug190_3rd"/>
    <property type="match status" value="1"/>
</dbReference>
<evidence type="ECO:0000256" key="1">
    <source>
        <dbReference type="ARBA" id="ARBA00004586"/>
    </source>
</evidence>
<evidence type="ECO:0000259" key="13">
    <source>
        <dbReference type="PROSITE" id="PS50004"/>
    </source>
</evidence>
<evidence type="ECO:0000313" key="15">
    <source>
        <dbReference type="EMBL" id="GAT46741.1"/>
    </source>
</evidence>
<dbReference type="InterPro" id="IPR031468">
    <property type="entry name" value="SMP_LBD"/>
</dbReference>
<evidence type="ECO:0000256" key="3">
    <source>
        <dbReference type="ARBA" id="ARBA00022553"/>
    </source>
</evidence>
<feature type="region of interest" description="Disordered" evidence="11">
    <location>
        <begin position="29"/>
        <end position="52"/>
    </location>
</feature>
<feature type="domain" description="C2" evidence="13">
    <location>
        <begin position="570"/>
        <end position="703"/>
    </location>
</feature>
<proteinExistence type="predicted"/>
<reference evidence="15" key="1">
    <citation type="submission" date="2014-09" db="EMBL/GenBank/DDBJ databases">
        <title>Genome sequence of the luminous mushroom Mycena chlorophos for searching fungal bioluminescence genes.</title>
        <authorList>
            <person name="Tanaka Y."/>
            <person name="Kasuga D."/>
            <person name="Oba Y."/>
            <person name="Hase S."/>
            <person name="Sato K."/>
            <person name="Oba Y."/>
            <person name="Sakakibara Y."/>
        </authorList>
    </citation>
    <scope>NUCLEOTIDE SEQUENCE</scope>
</reference>
<dbReference type="InterPro" id="IPR035892">
    <property type="entry name" value="C2_domain_sf"/>
</dbReference>
<evidence type="ECO:0000256" key="9">
    <source>
        <dbReference type="ARBA" id="ARBA00023121"/>
    </source>
</evidence>
<dbReference type="Pfam" id="PF25669">
    <property type="entry name" value="SMP_MUG190-like"/>
    <property type="match status" value="1"/>
</dbReference>
<accession>A0ABQ0L6M0</accession>
<dbReference type="CDD" id="cd04052">
    <property type="entry name" value="C2B_Tricalbin-like"/>
    <property type="match status" value="1"/>
</dbReference>
<keyword evidence="4 12" id="KW-0812">Transmembrane</keyword>
<sequence length="1008" mass="111206">MATASTPGATENVVHDPITHSPLALRDWSMSPTASRTSSQESMTLRGSEESVGAASTDFDDVRAEWDANARKSKIQLAGVAGAASFLGATAVLALSSILRSFLSGWLGLVLSGVLCIVIAAVCAGSVVHYYEPARPPIQLEGKETQLHQDKTSDNSPETALWFNTFLASLWPIVNPALFISIADMLEDELAATLPKFITGVRVADIGQGSQSIEIANISSLDLDESKHDEDSGQVVNLEVLVAYREHSHGKALRERSGNPHILMEFVLTGGVPVPVWIELTGLKVGARMRIGLMPNPPFLSSLVLTLLGKPKVTLKCTPLTQHFVNIMDIPVLSGWMQSAIDSAVAAYVAPHSLSMDLKTLLSGAEPMDTEAHGVVVVIAKYAVDFKDGDAGKFWESQDERHGDPYVSIGWGKWGKPIWSSRIIANEGKPYWEEIAFLLVGPSEMNAKERLRLQLWDSDRGAADDLLGSVEVNLHEIMEDSNTLNKMTTRTDPFTDVEGSQELPGKLTWECGYFAKTTLEQHLEHEGENMDQLNAEVEHQAERELREADTLQSNNGKEKMENEKKAKLKDRGIEMIAGAPPTDQWPSGILWVQIQQIDGLVVPHPRKSKIGEGESEDAGGDLPSAYCTIILNHQRVYRTRTKLKTNKPFFAAGTERFVKDWRTTTAIIAVRDHRLHEMDPLIGVVVLPLRTILEKRCQVAGSYPLVGGIGFGRVQISLVFRSVQAQLPHPLTGWELTTLEVQPHARTTPDSHLPSDIAACRLVFRTLNGKGKLYANSDGDGSGWSQSRGKPLRLAVKRRFGESLVVEFRKHSVTLDSTPAFCVLWFKDVIDEEETSIKLPIWRNTGNALARARFNAEEPQDAERLGSLEVTMKMWPGLSGYHKPLAETDESIADVMKVLDAAEETMRGDEDPTHDSLYDAEKDSDSEAEEQAPEQKATQSNGLVGEIKDYKKRAEQLHSHHRGLMQWGAMRKMAWMGHNVEEAATGLQQKVKGKFHHQQAEQGMDIEA</sequence>
<feature type="region of interest" description="Disordered" evidence="11">
    <location>
        <begin position="904"/>
        <end position="945"/>
    </location>
</feature>
<keyword evidence="10 12" id="KW-0472">Membrane</keyword>
<evidence type="ECO:0000256" key="11">
    <source>
        <dbReference type="SAM" id="MobiDB-lite"/>
    </source>
</evidence>
<evidence type="ECO:0000256" key="10">
    <source>
        <dbReference type="ARBA" id="ARBA00023136"/>
    </source>
</evidence>
<evidence type="ECO:0000256" key="5">
    <source>
        <dbReference type="ARBA" id="ARBA00022737"/>
    </source>
</evidence>
<dbReference type="InterPro" id="IPR057349">
    <property type="entry name" value="C2_Mug190_3rd"/>
</dbReference>
<dbReference type="InterPro" id="IPR000008">
    <property type="entry name" value="C2_dom"/>
</dbReference>
<evidence type="ECO:0000256" key="7">
    <source>
        <dbReference type="ARBA" id="ARBA00022989"/>
    </source>
</evidence>